<gene>
    <name evidence="1" type="ORF">S01H4_35121</name>
</gene>
<feature type="non-terminal residue" evidence="1">
    <location>
        <position position="1"/>
    </location>
</feature>
<proteinExistence type="predicted"/>
<accession>X1A318</accession>
<evidence type="ECO:0000313" key="1">
    <source>
        <dbReference type="EMBL" id="GAG76445.1"/>
    </source>
</evidence>
<dbReference type="EMBL" id="BART01018639">
    <property type="protein sequence ID" value="GAG76445.1"/>
    <property type="molecule type" value="Genomic_DNA"/>
</dbReference>
<reference evidence="1" key="1">
    <citation type="journal article" date="2014" name="Front. Microbiol.">
        <title>High frequency of phylogenetically diverse reductive dehalogenase-homologous genes in deep subseafloor sedimentary metagenomes.</title>
        <authorList>
            <person name="Kawai M."/>
            <person name="Futagami T."/>
            <person name="Toyoda A."/>
            <person name="Takaki Y."/>
            <person name="Nishi S."/>
            <person name="Hori S."/>
            <person name="Arai W."/>
            <person name="Tsubouchi T."/>
            <person name="Morono Y."/>
            <person name="Uchiyama I."/>
            <person name="Ito T."/>
            <person name="Fujiyama A."/>
            <person name="Inagaki F."/>
            <person name="Takami H."/>
        </authorList>
    </citation>
    <scope>NUCLEOTIDE SEQUENCE</scope>
    <source>
        <strain evidence="1">Expedition CK06-06</strain>
    </source>
</reference>
<sequence>LTAPKEAPDIIPMTQKRKNLLFAKRAKILFLNEGWLSRLSSILLLSFCS</sequence>
<protein>
    <submittedName>
        <fullName evidence="1">Uncharacterized protein</fullName>
    </submittedName>
</protein>
<organism evidence="1">
    <name type="scientific">marine sediment metagenome</name>
    <dbReference type="NCBI Taxonomy" id="412755"/>
    <lineage>
        <taxon>unclassified sequences</taxon>
        <taxon>metagenomes</taxon>
        <taxon>ecological metagenomes</taxon>
    </lineage>
</organism>
<name>X1A318_9ZZZZ</name>
<dbReference type="AlphaFoldDB" id="X1A318"/>
<comment type="caution">
    <text evidence="1">The sequence shown here is derived from an EMBL/GenBank/DDBJ whole genome shotgun (WGS) entry which is preliminary data.</text>
</comment>